<feature type="transmembrane region" description="Helical" evidence="1">
    <location>
        <begin position="33"/>
        <end position="54"/>
    </location>
</feature>
<accession>A0A7J6UTP3</accession>
<name>A0A7J6UTP3_THATH</name>
<gene>
    <name evidence="2" type="ORF">FRX31_034466</name>
</gene>
<dbReference type="Proteomes" id="UP000554482">
    <property type="component" value="Unassembled WGS sequence"/>
</dbReference>
<sequence length="124" mass="13986">MSFAVFMELITVSYKRVEGIIFPIKLFNSNPTLFQGFVILNCFTFTASVIGLWLEGKYSRINKYLWLFAFSTFIGDLLPSHLHFIPIILLLAIFLVFLYVVQNAQQAEPPNTNGGGTSNNQASE</sequence>
<evidence type="ECO:0000256" key="1">
    <source>
        <dbReference type="SAM" id="Phobius"/>
    </source>
</evidence>
<reference evidence="2 3" key="1">
    <citation type="submission" date="2020-06" db="EMBL/GenBank/DDBJ databases">
        <title>Transcriptomic and genomic resources for Thalictrum thalictroides and T. hernandezii: Facilitating candidate gene discovery in an emerging model plant lineage.</title>
        <authorList>
            <person name="Arias T."/>
            <person name="Riano-Pachon D.M."/>
            <person name="Di Stilio V.S."/>
        </authorList>
    </citation>
    <scope>NUCLEOTIDE SEQUENCE [LARGE SCALE GENOMIC DNA]</scope>
    <source>
        <strain evidence="3">cv. WT478/WT964</strain>
        <tissue evidence="2">Leaves</tissue>
    </source>
</reference>
<feature type="transmembrane region" description="Helical" evidence="1">
    <location>
        <begin position="84"/>
        <end position="101"/>
    </location>
</feature>
<protein>
    <submittedName>
        <fullName evidence="2">Uncharacterized protein</fullName>
    </submittedName>
</protein>
<keyword evidence="1" id="KW-0812">Transmembrane</keyword>
<comment type="caution">
    <text evidence="2">The sequence shown here is derived from an EMBL/GenBank/DDBJ whole genome shotgun (WGS) entry which is preliminary data.</text>
</comment>
<proteinExistence type="predicted"/>
<evidence type="ECO:0000313" key="2">
    <source>
        <dbReference type="EMBL" id="KAF5175946.1"/>
    </source>
</evidence>
<dbReference type="EMBL" id="JABWDY010043420">
    <property type="protein sequence ID" value="KAF5175946.1"/>
    <property type="molecule type" value="Genomic_DNA"/>
</dbReference>
<keyword evidence="3" id="KW-1185">Reference proteome</keyword>
<keyword evidence="1" id="KW-0472">Membrane</keyword>
<evidence type="ECO:0000313" key="3">
    <source>
        <dbReference type="Proteomes" id="UP000554482"/>
    </source>
</evidence>
<organism evidence="2 3">
    <name type="scientific">Thalictrum thalictroides</name>
    <name type="common">Rue-anemone</name>
    <name type="synonym">Anemone thalictroides</name>
    <dbReference type="NCBI Taxonomy" id="46969"/>
    <lineage>
        <taxon>Eukaryota</taxon>
        <taxon>Viridiplantae</taxon>
        <taxon>Streptophyta</taxon>
        <taxon>Embryophyta</taxon>
        <taxon>Tracheophyta</taxon>
        <taxon>Spermatophyta</taxon>
        <taxon>Magnoliopsida</taxon>
        <taxon>Ranunculales</taxon>
        <taxon>Ranunculaceae</taxon>
        <taxon>Thalictroideae</taxon>
        <taxon>Thalictrum</taxon>
    </lineage>
</organism>
<keyword evidence="1" id="KW-1133">Transmembrane helix</keyword>
<dbReference type="AlphaFoldDB" id="A0A7J6UTP3"/>
<feature type="transmembrane region" description="Helical" evidence="1">
    <location>
        <begin position="61"/>
        <end position="78"/>
    </location>
</feature>